<gene>
    <name evidence="3" type="ORF">R0135_16305</name>
</gene>
<keyword evidence="3" id="KW-0282">Flagellum</keyword>
<accession>A0ABZ0I2C2</accession>
<dbReference type="InterPro" id="IPR038610">
    <property type="entry name" value="FliK-like_C_sf"/>
</dbReference>
<dbReference type="Gene3D" id="3.30.750.140">
    <property type="match status" value="1"/>
</dbReference>
<dbReference type="InterPro" id="IPR021136">
    <property type="entry name" value="Flagellar_hook_control-like_C"/>
</dbReference>
<keyword evidence="3" id="KW-0969">Cilium</keyword>
<proteinExistence type="predicted"/>
<dbReference type="Proteomes" id="UP001626537">
    <property type="component" value="Chromosome"/>
</dbReference>
<reference evidence="3 4" key="1">
    <citation type="submission" date="2023-10" db="EMBL/GenBank/DDBJ databases">
        <title>Two novel species belonging to the OM43/NOR5 clade.</title>
        <authorList>
            <person name="Park M."/>
        </authorList>
    </citation>
    <scope>NUCLEOTIDE SEQUENCE [LARGE SCALE GENOMIC DNA]</scope>
    <source>
        <strain evidence="3 4">IMCC43200</strain>
    </source>
</reference>
<feature type="region of interest" description="Disordered" evidence="1">
    <location>
        <begin position="354"/>
        <end position="376"/>
    </location>
</feature>
<dbReference type="Pfam" id="PF02120">
    <property type="entry name" value="Flg_hook"/>
    <property type="match status" value="1"/>
</dbReference>
<sequence>MVLEELQLALTSARVDQRNFGLWINNWQIGQTLNALVSNQLPTGELVLRVGGQQITATADIPIQQGARLKLEVTQLDPVPTLRVLNPVASPAAANVGGTLQLLPGNSSGIASSPLANVVQALQTSQLAAALPPLVAESVGQLLKQVSRPGQLSQAEGLAAAVRESGVFLESGLQASAKGRPAVLEGDFKAGLFRALARVEAALARIEALGLPGSDAEALLEMKRELESGLGRITLHQLNSQPSDAQAPRHWQLEIPLQLAGSLDSLRMEIDREPAGGDSNTQSSPEDDVWRVKLQLEPKALGAVEISMQLQGDALALRFAAASDGVRHLIDAGLPMLVRALESHGITLTSSPAAELVPQKSREEDVRSGATVDVRA</sequence>
<evidence type="ECO:0000259" key="2">
    <source>
        <dbReference type="Pfam" id="PF02120"/>
    </source>
</evidence>
<dbReference type="CDD" id="cd17470">
    <property type="entry name" value="T3SS_Flik_C"/>
    <property type="match status" value="1"/>
</dbReference>
<dbReference type="RefSeq" id="WP_407347975.1">
    <property type="nucleotide sequence ID" value="NZ_CP136864.1"/>
</dbReference>
<keyword evidence="3" id="KW-0966">Cell projection</keyword>
<protein>
    <submittedName>
        <fullName evidence="3">Flagellar hook-length control protein FliK</fullName>
    </submittedName>
</protein>
<name>A0ABZ0I2C2_9GAMM</name>
<feature type="domain" description="Flagellar hook-length control protein-like C-terminal" evidence="2">
    <location>
        <begin position="284"/>
        <end position="350"/>
    </location>
</feature>
<evidence type="ECO:0000313" key="4">
    <source>
        <dbReference type="Proteomes" id="UP001626537"/>
    </source>
</evidence>
<organism evidence="3 4">
    <name type="scientific">Congregibacter variabilis</name>
    <dbReference type="NCBI Taxonomy" id="3081200"/>
    <lineage>
        <taxon>Bacteria</taxon>
        <taxon>Pseudomonadati</taxon>
        <taxon>Pseudomonadota</taxon>
        <taxon>Gammaproteobacteria</taxon>
        <taxon>Cellvibrionales</taxon>
        <taxon>Halieaceae</taxon>
        <taxon>Congregibacter</taxon>
    </lineage>
</organism>
<evidence type="ECO:0000256" key="1">
    <source>
        <dbReference type="SAM" id="MobiDB-lite"/>
    </source>
</evidence>
<dbReference type="EMBL" id="CP136864">
    <property type="protein sequence ID" value="WOJ93326.1"/>
    <property type="molecule type" value="Genomic_DNA"/>
</dbReference>
<evidence type="ECO:0000313" key="3">
    <source>
        <dbReference type="EMBL" id="WOJ93326.1"/>
    </source>
</evidence>
<keyword evidence="4" id="KW-1185">Reference proteome</keyword>